<evidence type="ECO:0000256" key="1">
    <source>
        <dbReference type="ARBA" id="ARBA00006484"/>
    </source>
</evidence>
<dbReference type="PANTHER" id="PTHR42760:SF133">
    <property type="entry name" value="3-OXOACYL-[ACYL-CARRIER-PROTEIN] REDUCTASE"/>
    <property type="match status" value="1"/>
</dbReference>
<dbReference type="PATRIC" id="fig|1280949.3.peg.2065"/>
<dbReference type="PRINTS" id="PR00081">
    <property type="entry name" value="GDHRDH"/>
</dbReference>
<gene>
    <name evidence="3" type="ORF">HAD_10090</name>
</gene>
<evidence type="ECO:0000313" key="4">
    <source>
        <dbReference type="Proteomes" id="UP000027446"/>
    </source>
</evidence>
<evidence type="ECO:0000313" key="3">
    <source>
        <dbReference type="EMBL" id="KCZ86029.1"/>
    </source>
</evidence>
<name>A0A069E7S5_9PROT</name>
<dbReference type="STRING" id="1280949.HAD_10090"/>
<dbReference type="AlphaFoldDB" id="A0A069E7S5"/>
<comment type="caution">
    <text evidence="3">The sequence shown here is derived from an EMBL/GenBank/DDBJ whole genome shotgun (WGS) entry which is preliminary data.</text>
</comment>
<evidence type="ECO:0000256" key="2">
    <source>
        <dbReference type="ARBA" id="ARBA00023002"/>
    </source>
</evidence>
<proteinExistence type="inferred from homology"/>
<dbReference type="GO" id="GO:0048038">
    <property type="term" value="F:quinone binding"/>
    <property type="evidence" value="ECO:0007669"/>
    <property type="project" value="TreeGrafter"/>
</dbReference>
<keyword evidence="2" id="KW-0560">Oxidoreductase</keyword>
<dbReference type="EMBL" id="ARYH01000001">
    <property type="protein sequence ID" value="KCZ86029.1"/>
    <property type="molecule type" value="Genomic_DNA"/>
</dbReference>
<organism evidence="3 4">
    <name type="scientific">Hyphomonas adhaerens MHS-3</name>
    <dbReference type="NCBI Taxonomy" id="1280949"/>
    <lineage>
        <taxon>Bacteria</taxon>
        <taxon>Pseudomonadati</taxon>
        <taxon>Pseudomonadota</taxon>
        <taxon>Alphaproteobacteria</taxon>
        <taxon>Hyphomonadales</taxon>
        <taxon>Hyphomonadaceae</taxon>
        <taxon>Hyphomonas</taxon>
    </lineage>
</organism>
<dbReference type="GO" id="GO:0006633">
    <property type="term" value="P:fatty acid biosynthetic process"/>
    <property type="evidence" value="ECO:0007669"/>
    <property type="project" value="TreeGrafter"/>
</dbReference>
<dbReference type="Gene3D" id="3.40.50.720">
    <property type="entry name" value="NAD(P)-binding Rossmann-like Domain"/>
    <property type="match status" value="1"/>
</dbReference>
<dbReference type="SUPFAM" id="SSF51735">
    <property type="entry name" value="NAD(P)-binding Rossmann-fold domains"/>
    <property type="match status" value="1"/>
</dbReference>
<reference evidence="3 4" key="1">
    <citation type="journal article" date="2014" name="Antonie Van Leeuwenhoek">
        <title>Hyphomonas beringensis sp. nov. and Hyphomonas chukchiensis sp. nov., isolated from surface seawater of the Bering Sea and Chukchi Sea.</title>
        <authorList>
            <person name="Li C."/>
            <person name="Lai Q."/>
            <person name="Li G."/>
            <person name="Dong C."/>
            <person name="Wang J."/>
            <person name="Liao Y."/>
            <person name="Shao Z."/>
        </authorList>
    </citation>
    <scope>NUCLEOTIDE SEQUENCE [LARGE SCALE GENOMIC DNA]</scope>
    <source>
        <strain evidence="3 4">MHS-3</strain>
    </source>
</reference>
<dbReference type="InterPro" id="IPR036291">
    <property type="entry name" value="NAD(P)-bd_dom_sf"/>
</dbReference>
<accession>A0A069E7S5</accession>
<dbReference type="PRINTS" id="PR00080">
    <property type="entry name" value="SDRFAMILY"/>
</dbReference>
<protein>
    <submittedName>
        <fullName evidence="3">N-acylmannosamine 1-dehydrogenase</fullName>
    </submittedName>
</protein>
<comment type="similarity">
    <text evidence="1">Belongs to the short-chain dehydrogenases/reductases (SDR) family.</text>
</comment>
<sequence length="226" mass="23540">MGYSLVLADREEPGFSPEELAGAGNVTCERLDVSDRDAVFELVAQTMKRHGRIDCLVTVAGVTSVGGFETITEAEYRRVLSINLDGVFFSNQAVMAPMKAQGFGRIVNIGSILAKNGGNARPWLDPHEQAGSANAVYGASKAAVHSLTLYAAKELASHGATANVVAPGPIQSPMTVNFPEALRATIPVGRLGLADEVAGTVAFLLGADAGFITGEIIDVNGGAWPD</sequence>
<dbReference type="eggNOG" id="COG1028">
    <property type="taxonomic scope" value="Bacteria"/>
</dbReference>
<dbReference type="GO" id="GO:0016616">
    <property type="term" value="F:oxidoreductase activity, acting on the CH-OH group of donors, NAD or NADP as acceptor"/>
    <property type="evidence" value="ECO:0007669"/>
    <property type="project" value="TreeGrafter"/>
</dbReference>
<dbReference type="InterPro" id="IPR002347">
    <property type="entry name" value="SDR_fam"/>
</dbReference>
<dbReference type="Proteomes" id="UP000027446">
    <property type="component" value="Unassembled WGS sequence"/>
</dbReference>
<dbReference type="Pfam" id="PF13561">
    <property type="entry name" value="adh_short_C2"/>
    <property type="match status" value="1"/>
</dbReference>
<dbReference type="PANTHER" id="PTHR42760">
    <property type="entry name" value="SHORT-CHAIN DEHYDROGENASES/REDUCTASES FAMILY MEMBER"/>
    <property type="match status" value="1"/>
</dbReference>
<keyword evidence="4" id="KW-1185">Reference proteome</keyword>